<keyword evidence="2" id="KW-0285">Flavoprotein</keyword>
<name>A0A1H6A666_9RHOB</name>
<dbReference type="Pfam" id="PF03486">
    <property type="entry name" value="HI0933_like"/>
    <property type="match status" value="1"/>
</dbReference>
<evidence type="ECO:0008006" key="8">
    <source>
        <dbReference type="Google" id="ProtNLM"/>
    </source>
</evidence>
<evidence type="ECO:0000256" key="3">
    <source>
        <dbReference type="ARBA" id="ARBA00022827"/>
    </source>
</evidence>
<evidence type="ECO:0000259" key="5">
    <source>
        <dbReference type="Pfam" id="PF22780"/>
    </source>
</evidence>
<protein>
    <recommendedName>
        <fullName evidence="8">Flavoprotein, HI0933 family</fullName>
    </recommendedName>
</protein>
<dbReference type="PRINTS" id="PR00368">
    <property type="entry name" value="FADPNR"/>
</dbReference>
<dbReference type="PRINTS" id="PR00411">
    <property type="entry name" value="PNDRDTASEI"/>
</dbReference>
<evidence type="ECO:0000313" key="6">
    <source>
        <dbReference type="EMBL" id="SEG43862.1"/>
    </source>
</evidence>
<organism evidence="6 7">
    <name type="scientific">Thalassococcus halodurans</name>
    <dbReference type="NCBI Taxonomy" id="373675"/>
    <lineage>
        <taxon>Bacteria</taxon>
        <taxon>Pseudomonadati</taxon>
        <taxon>Pseudomonadota</taxon>
        <taxon>Alphaproteobacteria</taxon>
        <taxon>Rhodobacterales</taxon>
        <taxon>Roseobacteraceae</taxon>
        <taxon>Thalassococcus</taxon>
    </lineage>
</organism>
<dbReference type="PANTHER" id="PTHR42887">
    <property type="entry name" value="OS12G0638800 PROTEIN"/>
    <property type="match status" value="1"/>
</dbReference>
<dbReference type="SUPFAM" id="SSF160996">
    <property type="entry name" value="HI0933 insert domain-like"/>
    <property type="match status" value="1"/>
</dbReference>
<dbReference type="NCBIfam" id="TIGR00275">
    <property type="entry name" value="aminoacetone oxidase family FAD-binding enzyme"/>
    <property type="match status" value="1"/>
</dbReference>
<dbReference type="RefSeq" id="WP_103911167.1">
    <property type="nucleotide sequence ID" value="NZ_FNUZ01000004.1"/>
</dbReference>
<feature type="domain" description="RsdA/BaiN/AoA(So)-like Rossmann fold-like" evidence="4">
    <location>
        <begin position="4"/>
        <end position="387"/>
    </location>
</feature>
<keyword evidence="3" id="KW-0274">FAD</keyword>
<accession>A0A1H6A666</accession>
<dbReference type="PANTHER" id="PTHR42887:SF2">
    <property type="entry name" value="OS12G0638800 PROTEIN"/>
    <property type="match status" value="1"/>
</dbReference>
<dbReference type="InterPro" id="IPR057661">
    <property type="entry name" value="RsdA/BaiN/AoA(So)_Rossmann"/>
</dbReference>
<dbReference type="InterPro" id="IPR004792">
    <property type="entry name" value="BaiN-like"/>
</dbReference>
<dbReference type="Gene3D" id="3.50.50.60">
    <property type="entry name" value="FAD/NAD(P)-binding domain"/>
    <property type="match status" value="1"/>
</dbReference>
<dbReference type="InterPro" id="IPR036188">
    <property type="entry name" value="FAD/NAD-bd_sf"/>
</dbReference>
<dbReference type="Pfam" id="PF22780">
    <property type="entry name" value="HI0933_like_1st"/>
    <property type="match status" value="1"/>
</dbReference>
<evidence type="ECO:0000259" key="4">
    <source>
        <dbReference type="Pfam" id="PF03486"/>
    </source>
</evidence>
<dbReference type="OrthoDB" id="9773233at2"/>
<proteinExistence type="predicted"/>
<dbReference type="Gene3D" id="2.40.30.10">
    <property type="entry name" value="Translation factors"/>
    <property type="match status" value="1"/>
</dbReference>
<dbReference type="SUPFAM" id="SSF51905">
    <property type="entry name" value="FAD/NAD(P)-binding domain"/>
    <property type="match status" value="1"/>
</dbReference>
<gene>
    <name evidence="6" type="ORF">SAMN04488045_2856</name>
</gene>
<feature type="domain" description="RsdA/BaiN/AoA(So)-like insert" evidence="5">
    <location>
        <begin position="188"/>
        <end position="334"/>
    </location>
</feature>
<dbReference type="Gene3D" id="1.10.8.260">
    <property type="entry name" value="HI0933 insert domain-like"/>
    <property type="match status" value="1"/>
</dbReference>
<dbReference type="EMBL" id="FNUZ01000004">
    <property type="protein sequence ID" value="SEG43862.1"/>
    <property type="molecule type" value="Genomic_DNA"/>
</dbReference>
<evidence type="ECO:0000256" key="1">
    <source>
        <dbReference type="ARBA" id="ARBA00001974"/>
    </source>
</evidence>
<evidence type="ECO:0000313" key="7">
    <source>
        <dbReference type="Proteomes" id="UP000236752"/>
    </source>
</evidence>
<dbReference type="AlphaFoldDB" id="A0A1H6A666"/>
<comment type="cofactor">
    <cofactor evidence="1">
        <name>FAD</name>
        <dbReference type="ChEBI" id="CHEBI:57692"/>
    </cofactor>
</comment>
<dbReference type="Proteomes" id="UP000236752">
    <property type="component" value="Unassembled WGS sequence"/>
</dbReference>
<reference evidence="6 7" key="1">
    <citation type="submission" date="2016-10" db="EMBL/GenBank/DDBJ databases">
        <authorList>
            <person name="de Groot N.N."/>
        </authorList>
    </citation>
    <scope>NUCLEOTIDE SEQUENCE [LARGE SCALE GENOMIC DNA]</scope>
    <source>
        <strain evidence="6 7">DSM 26915</strain>
    </source>
</reference>
<keyword evidence="7" id="KW-1185">Reference proteome</keyword>
<evidence type="ECO:0000256" key="2">
    <source>
        <dbReference type="ARBA" id="ARBA00022630"/>
    </source>
</evidence>
<dbReference type="InterPro" id="IPR055178">
    <property type="entry name" value="RsdA/BaiN/AoA(So)-like_dom"/>
</dbReference>
<dbReference type="InterPro" id="IPR023166">
    <property type="entry name" value="BaiN-like_dom_sf"/>
</dbReference>
<sequence>MQIDTLILGAGAAGMMCAIQTGERTLVIDHAKAAGEKIRISGGGRCNFTNLDIQPENYLGQNPHFHKSALSRYTQWDFIELVGQHGIAWHEKTLGQLFCDNSAKDIIAMLMDEMAKAGASLWLQTSLADLSHADGMFTAVLESGGKRKTVQARNLVVATGGKSIPKMGATGLAYDIARQFGQTVTETRPALVPFTFPEGRFKALAGVAQPCRMYAQGPSFDEALLFTHRGLSGPAALQCSSYWTEGQPIHINLLPSAALAQHLKTVRTQIGKRNLTTELTNFMPQRLVDFLKGEMDLSGNLGDLSDARIDALEQAFTAWELFPGGTEGYRTAEVTLGGVSTDGLSSKTMAAKDLPNLYFIGEAVDVTGWLGGYNFQWAWSSGWAAGQEIRAKA</sequence>